<protein>
    <submittedName>
        <fullName evidence="2">Uncharacterized protein</fullName>
    </submittedName>
</protein>
<dbReference type="Proteomes" id="UP000295673">
    <property type="component" value="Unassembled WGS sequence"/>
</dbReference>
<keyword evidence="1" id="KW-0732">Signal</keyword>
<evidence type="ECO:0000313" key="2">
    <source>
        <dbReference type="EMBL" id="TCL09921.1"/>
    </source>
</evidence>
<accession>A0A4R1NPY4</accession>
<reference evidence="2 3" key="1">
    <citation type="submission" date="2019-03" db="EMBL/GenBank/DDBJ databases">
        <title>Genomic Encyclopedia of Archaeal and Bacterial Type Strains, Phase II (KMG-II): from individual species to whole genera.</title>
        <authorList>
            <person name="Goeker M."/>
        </authorList>
    </citation>
    <scope>NUCLEOTIDE SEQUENCE [LARGE SCALE GENOMIC DNA]</scope>
    <source>
        <strain evidence="2 3">DSM 26433</strain>
    </source>
</reference>
<evidence type="ECO:0000313" key="3">
    <source>
        <dbReference type="Proteomes" id="UP000295673"/>
    </source>
</evidence>
<feature type="signal peptide" evidence="1">
    <location>
        <begin position="1"/>
        <end position="21"/>
    </location>
</feature>
<comment type="caution">
    <text evidence="2">The sequence shown here is derived from an EMBL/GenBank/DDBJ whole genome shotgun (WGS) entry which is preliminary data.</text>
</comment>
<proteinExistence type="predicted"/>
<sequence length="133" mass="14183">MLRFILCLSLAGAVFSAPAVAQQKSSERNPVADSGAGTIAVVNQWASRDDDIWCVAAKAALQRGAAWRDRLYVVGVASAAQSQYGAETITFTFRPSADQLAQAKSGSSSVRGIGNNLSINAANRRCQREPDFY</sequence>
<dbReference type="AlphaFoldDB" id="A0A4R1NPY4"/>
<gene>
    <name evidence="2" type="ORF">BXY66_1988</name>
</gene>
<evidence type="ECO:0000256" key="1">
    <source>
        <dbReference type="SAM" id="SignalP"/>
    </source>
</evidence>
<dbReference type="RefSeq" id="WP_132859913.1">
    <property type="nucleotide sequence ID" value="NZ_SMGR01000001.1"/>
</dbReference>
<dbReference type="EMBL" id="SMGR01000001">
    <property type="protein sequence ID" value="TCL09921.1"/>
    <property type="molecule type" value="Genomic_DNA"/>
</dbReference>
<dbReference type="OrthoDB" id="7689766at2"/>
<feature type="chain" id="PRO_5020680792" evidence="1">
    <location>
        <begin position="22"/>
        <end position="133"/>
    </location>
</feature>
<name>A0A4R1NPY4_9RHOB</name>
<organism evidence="2 3">
    <name type="scientific">Shimia isoporae</name>
    <dbReference type="NCBI Taxonomy" id="647720"/>
    <lineage>
        <taxon>Bacteria</taxon>
        <taxon>Pseudomonadati</taxon>
        <taxon>Pseudomonadota</taxon>
        <taxon>Alphaproteobacteria</taxon>
        <taxon>Rhodobacterales</taxon>
        <taxon>Roseobacteraceae</taxon>
    </lineage>
</organism>
<keyword evidence="3" id="KW-1185">Reference proteome</keyword>